<evidence type="ECO:0000313" key="6">
    <source>
        <dbReference type="Proteomes" id="UP000823486"/>
    </source>
</evidence>
<dbReference type="InterPro" id="IPR029062">
    <property type="entry name" value="Class_I_gatase-like"/>
</dbReference>
<sequence length="193" mass="21855">MFAGLSPDKIKMGYVPSTEDKKKKYFNTKVQYYGHYGLQNIMFIDLYSEFDPLKVKELLSCDIIHLSAGNPIQLRSAIKNRKMENALWDYFNQGGTIIGVSGGAVQLGKSAKLFQLFTGNHNNEDLDTLNFVDFDFLPHYNRWNEDFKQDVFKFSQTTGTTIYAGNDGEGLIVEDGTIKRIGNVVKVRDGNIC</sequence>
<protein>
    <submittedName>
        <fullName evidence="5">Dipeptidase E</fullName>
        <ecNumber evidence="5">3.4.13.21</ecNumber>
    </submittedName>
</protein>
<evidence type="ECO:0000256" key="1">
    <source>
        <dbReference type="ARBA" id="ARBA00006534"/>
    </source>
</evidence>
<dbReference type="EMBL" id="JAFBFI010000005">
    <property type="protein sequence ID" value="MBM7692202.1"/>
    <property type="molecule type" value="Genomic_DNA"/>
</dbReference>
<dbReference type="Pfam" id="PF03575">
    <property type="entry name" value="Peptidase_S51"/>
    <property type="match status" value="1"/>
</dbReference>
<keyword evidence="5" id="KW-0224">Dipeptidase</keyword>
<dbReference type="SUPFAM" id="SSF52317">
    <property type="entry name" value="Class I glutamine amidotransferase-like"/>
    <property type="match status" value="1"/>
</dbReference>
<evidence type="ECO:0000256" key="3">
    <source>
        <dbReference type="ARBA" id="ARBA00022801"/>
    </source>
</evidence>
<evidence type="ECO:0000256" key="2">
    <source>
        <dbReference type="ARBA" id="ARBA00022670"/>
    </source>
</evidence>
<dbReference type="Proteomes" id="UP000823486">
    <property type="component" value="Unassembled WGS sequence"/>
</dbReference>
<dbReference type="GO" id="GO:0016805">
    <property type="term" value="F:dipeptidase activity"/>
    <property type="evidence" value="ECO:0007669"/>
    <property type="project" value="UniProtKB-KW"/>
</dbReference>
<evidence type="ECO:0000256" key="4">
    <source>
        <dbReference type="ARBA" id="ARBA00022825"/>
    </source>
</evidence>
<comment type="caution">
    <text evidence="5">The sequence shown here is derived from an EMBL/GenBank/DDBJ whole genome shotgun (WGS) entry which is preliminary data.</text>
</comment>
<gene>
    <name evidence="5" type="ORF">JOC77_001629</name>
</gene>
<accession>A0ABS2QGH6</accession>
<proteinExistence type="inferred from homology"/>
<keyword evidence="2" id="KW-0645">Protease</keyword>
<reference evidence="5 6" key="1">
    <citation type="submission" date="2021-01" db="EMBL/GenBank/DDBJ databases">
        <title>Genomic Encyclopedia of Type Strains, Phase IV (KMG-IV): sequencing the most valuable type-strain genomes for metagenomic binning, comparative biology and taxonomic classification.</title>
        <authorList>
            <person name="Goeker M."/>
        </authorList>
    </citation>
    <scope>NUCLEOTIDE SEQUENCE [LARGE SCALE GENOMIC DNA]</scope>
    <source>
        <strain evidence="5 6">DSM 105482</strain>
    </source>
</reference>
<name>A0ABS2QGH6_9BACI</name>
<evidence type="ECO:0000313" key="5">
    <source>
        <dbReference type="EMBL" id="MBM7692202.1"/>
    </source>
</evidence>
<dbReference type="InterPro" id="IPR005320">
    <property type="entry name" value="Peptidase_S51"/>
</dbReference>
<dbReference type="EC" id="3.4.13.21" evidence="5"/>
<dbReference type="Gene3D" id="3.40.50.880">
    <property type="match status" value="1"/>
</dbReference>
<keyword evidence="4" id="KW-0720">Serine protease</keyword>
<comment type="similarity">
    <text evidence="1">Belongs to the peptidase S51 family.</text>
</comment>
<keyword evidence="3 5" id="KW-0378">Hydrolase</keyword>
<keyword evidence="6" id="KW-1185">Reference proteome</keyword>
<organism evidence="5 6">
    <name type="scientific">Peribacillus deserti</name>
    <dbReference type="NCBI Taxonomy" id="673318"/>
    <lineage>
        <taxon>Bacteria</taxon>
        <taxon>Bacillati</taxon>
        <taxon>Bacillota</taxon>
        <taxon>Bacilli</taxon>
        <taxon>Bacillales</taxon>
        <taxon>Bacillaceae</taxon>
        <taxon>Peribacillus</taxon>
    </lineage>
</organism>